<evidence type="ECO:0000256" key="2">
    <source>
        <dbReference type="ARBA" id="ARBA00022741"/>
    </source>
</evidence>
<dbReference type="SUPFAM" id="SSF52540">
    <property type="entry name" value="P-loop containing nucleoside triphosphate hydrolases"/>
    <property type="match status" value="1"/>
</dbReference>
<evidence type="ECO:0000256" key="3">
    <source>
        <dbReference type="ARBA" id="ARBA00023134"/>
    </source>
</evidence>
<dbReference type="AlphaFoldDB" id="A0A8J6BEU6"/>
<dbReference type="OrthoDB" id="5976022at2759"/>
<keyword evidence="5" id="KW-1185">Reference proteome</keyword>
<comment type="similarity">
    <text evidence="1">Belongs to the small GTPase superfamily. Rab family.</text>
</comment>
<dbReference type="EMBL" id="JAHDYR010000007">
    <property type="protein sequence ID" value="KAG9395982.1"/>
    <property type="molecule type" value="Genomic_DNA"/>
</dbReference>
<dbReference type="FunFam" id="3.40.50.300:FF:001447">
    <property type="entry name" value="Ras-related protein Rab-1B"/>
    <property type="match status" value="1"/>
</dbReference>
<evidence type="ECO:0000313" key="5">
    <source>
        <dbReference type="Proteomes" id="UP000717585"/>
    </source>
</evidence>
<dbReference type="GO" id="GO:0003924">
    <property type="term" value="F:GTPase activity"/>
    <property type="evidence" value="ECO:0007669"/>
    <property type="project" value="InterPro"/>
</dbReference>
<proteinExistence type="inferred from homology"/>
<dbReference type="SMART" id="SM00175">
    <property type="entry name" value="RAB"/>
    <property type="match status" value="1"/>
</dbReference>
<protein>
    <submittedName>
        <fullName evidence="4">Small GTPase superfamily</fullName>
    </submittedName>
</protein>
<dbReference type="GO" id="GO:0005525">
    <property type="term" value="F:GTP binding"/>
    <property type="evidence" value="ECO:0007669"/>
    <property type="project" value="UniProtKB-KW"/>
</dbReference>
<dbReference type="PROSITE" id="PS51419">
    <property type="entry name" value="RAB"/>
    <property type="match status" value="1"/>
</dbReference>
<dbReference type="PRINTS" id="PR00449">
    <property type="entry name" value="RASTRNSFRMNG"/>
</dbReference>
<dbReference type="Pfam" id="PF00071">
    <property type="entry name" value="Ras"/>
    <property type="match status" value="1"/>
</dbReference>
<dbReference type="Gene3D" id="3.40.50.300">
    <property type="entry name" value="P-loop containing nucleotide triphosphate hydrolases"/>
    <property type="match status" value="1"/>
</dbReference>
<dbReference type="SMART" id="SM00173">
    <property type="entry name" value="RAS"/>
    <property type="match status" value="1"/>
</dbReference>
<dbReference type="InterPro" id="IPR027417">
    <property type="entry name" value="P-loop_NTPase"/>
</dbReference>
<dbReference type="PROSITE" id="PS51421">
    <property type="entry name" value="RAS"/>
    <property type="match status" value="1"/>
</dbReference>
<keyword evidence="2" id="KW-0547">Nucleotide-binding</keyword>
<organism evidence="4 5">
    <name type="scientific">Carpediemonas membranifera</name>
    <dbReference type="NCBI Taxonomy" id="201153"/>
    <lineage>
        <taxon>Eukaryota</taxon>
        <taxon>Metamonada</taxon>
        <taxon>Carpediemonas-like organisms</taxon>
        <taxon>Carpediemonas</taxon>
    </lineage>
</organism>
<keyword evidence="3" id="KW-0342">GTP-binding</keyword>
<evidence type="ECO:0000313" key="4">
    <source>
        <dbReference type="EMBL" id="KAG9395982.1"/>
    </source>
</evidence>
<reference evidence="4" key="1">
    <citation type="submission" date="2021-05" db="EMBL/GenBank/DDBJ databases">
        <title>A free-living protist that lacks canonical eukaryotic 1 DNA replication and segregation systems.</title>
        <authorList>
            <person name="Salas-Leiva D.E."/>
            <person name="Tromer E.C."/>
            <person name="Curtis B.A."/>
            <person name="Jerlstrom-Hultqvist J."/>
            <person name="Kolisko M."/>
            <person name="Yi Z."/>
            <person name="Salas-Leiva J.S."/>
            <person name="Gallot-Lavallee L."/>
            <person name="Kops G.J.P.L."/>
            <person name="Archibald J.M."/>
            <person name="Simpson A.G.B."/>
            <person name="Roger A.J."/>
        </authorList>
    </citation>
    <scope>NUCLEOTIDE SEQUENCE</scope>
    <source>
        <strain evidence="4">BICM</strain>
    </source>
</reference>
<dbReference type="PANTHER" id="PTHR47980">
    <property type="entry name" value="LD44762P"/>
    <property type="match status" value="1"/>
</dbReference>
<comment type="caution">
    <text evidence="4">The sequence shown here is derived from an EMBL/GenBank/DDBJ whole genome shotgun (WGS) entry which is preliminary data.</text>
</comment>
<accession>A0A8J6BEU6</accession>
<gene>
    <name evidence="4" type="ORF">J8273_2331</name>
</gene>
<dbReference type="InterPro" id="IPR050305">
    <property type="entry name" value="Small_GTPase_Rab"/>
</dbReference>
<dbReference type="InterPro" id="IPR001806">
    <property type="entry name" value="Small_GTPase"/>
</dbReference>
<dbReference type="CDD" id="cd00154">
    <property type="entry name" value="Rab"/>
    <property type="match status" value="1"/>
</dbReference>
<sequence length="240" mass="27152">MASRQKRTDRRTMSYDDGRYHYSFKIALLGPNGVGKTDVLTHHLQTEDISAPATIHNIDCGISYVVKDVSALGRLYRVQYWDVQSAEHYMTQVARVCRGAAGYVFVFDITDRKSFDITKKLAQLFEHTGPVVKKVLIGNKCDLENQREVSKAEAEDLVSQYKSSGMVQYFETSGVSGQGVYEAFTLLHTEIFGTIPKHPDPELLLQRGVRLGKRWYGAGGEEFEAHNFKVDDTTTKVDWM</sequence>
<evidence type="ECO:0000256" key="1">
    <source>
        <dbReference type="ARBA" id="ARBA00006270"/>
    </source>
</evidence>
<name>A0A8J6BEU6_9EUKA</name>
<dbReference type="Proteomes" id="UP000717585">
    <property type="component" value="Unassembled WGS sequence"/>
</dbReference>